<name>A0A2S8AB06_9FLAO</name>
<protein>
    <submittedName>
        <fullName evidence="2">Uncharacterized protein</fullName>
    </submittedName>
</protein>
<dbReference type="Proteomes" id="UP000238042">
    <property type="component" value="Unassembled WGS sequence"/>
</dbReference>
<evidence type="ECO:0000313" key="2">
    <source>
        <dbReference type="EMBL" id="PQL91785.1"/>
    </source>
</evidence>
<evidence type="ECO:0000256" key="1">
    <source>
        <dbReference type="SAM" id="Phobius"/>
    </source>
</evidence>
<proteinExistence type="predicted"/>
<keyword evidence="1" id="KW-0812">Transmembrane</keyword>
<reference evidence="2 3" key="1">
    <citation type="submission" date="2018-02" db="EMBL/GenBank/DDBJ databases">
        <title>Genome sequences of Apibacter spp., gut symbionts of Asian honey bees.</title>
        <authorList>
            <person name="Kwong W.K."/>
            <person name="Steele M.I."/>
            <person name="Moran N.A."/>
        </authorList>
    </citation>
    <scope>NUCLEOTIDE SEQUENCE [LARGE SCALE GENOMIC DNA]</scope>
    <source>
        <strain evidence="3">wkB301</strain>
    </source>
</reference>
<evidence type="ECO:0000313" key="3">
    <source>
        <dbReference type="Proteomes" id="UP000238042"/>
    </source>
</evidence>
<keyword evidence="1" id="KW-1133">Transmembrane helix</keyword>
<organism evidence="2 3">
    <name type="scientific">Apibacter adventoris</name>
    <dbReference type="NCBI Taxonomy" id="1679466"/>
    <lineage>
        <taxon>Bacteria</taxon>
        <taxon>Pseudomonadati</taxon>
        <taxon>Bacteroidota</taxon>
        <taxon>Flavobacteriia</taxon>
        <taxon>Flavobacteriales</taxon>
        <taxon>Weeksellaceae</taxon>
        <taxon>Apibacter</taxon>
    </lineage>
</organism>
<keyword evidence="1" id="KW-0472">Membrane</keyword>
<dbReference type="RefSeq" id="WP_105247141.1">
    <property type="nucleotide sequence ID" value="NZ_PSZM01000040.1"/>
</dbReference>
<dbReference type="AlphaFoldDB" id="A0A2S8AB06"/>
<sequence>MITLLYTGVWPFAKFIGFLLFLIIATMGFWCLMFLVSILPYWLTYGIAENKGKINADVEPDSVRRKTLAEQEGVEVVFKK</sequence>
<feature type="transmembrane region" description="Helical" evidence="1">
    <location>
        <begin position="15"/>
        <end position="43"/>
    </location>
</feature>
<dbReference type="OrthoDB" id="1452243at2"/>
<accession>A0A2S8AB06</accession>
<dbReference type="EMBL" id="PSZM01000040">
    <property type="protein sequence ID" value="PQL91785.1"/>
    <property type="molecule type" value="Genomic_DNA"/>
</dbReference>
<gene>
    <name evidence="2" type="ORF">C4S77_08270</name>
</gene>
<keyword evidence="3" id="KW-1185">Reference proteome</keyword>
<comment type="caution">
    <text evidence="2">The sequence shown here is derived from an EMBL/GenBank/DDBJ whole genome shotgun (WGS) entry which is preliminary data.</text>
</comment>